<dbReference type="CDD" id="cd01991">
    <property type="entry name" value="Asn_synthase_B_C"/>
    <property type="match status" value="1"/>
</dbReference>
<dbReference type="NCBIfam" id="TIGR01536">
    <property type="entry name" value="asn_synth_AEB"/>
    <property type="match status" value="1"/>
</dbReference>
<dbReference type="SUPFAM" id="SSF56235">
    <property type="entry name" value="N-terminal nucleophile aminohydrolases (Ntn hydrolases)"/>
    <property type="match status" value="1"/>
</dbReference>
<dbReference type="InterPro" id="IPR001962">
    <property type="entry name" value="Asn_synthase"/>
</dbReference>
<evidence type="ECO:0000256" key="3">
    <source>
        <dbReference type="ARBA" id="ARBA00012737"/>
    </source>
</evidence>
<evidence type="ECO:0000259" key="11">
    <source>
        <dbReference type="PROSITE" id="PS51278"/>
    </source>
</evidence>
<name>A0A538SGF7_UNCEI</name>
<dbReference type="InterPro" id="IPR029055">
    <property type="entry name" value="Ntn_hydrolases_N"/>
</dbReference>
<dbReference type="InterPro" id="IPR014729">
    <property type="entry name" value="Rossmann-like_a/b/a_fold"/>
</dbReference>
<dbReference type="PIRSF" id="PIRSF001589">
    <property type="entry name" value="Asn_synthetase_glu-h"/>
    <property type="match status" value="1"/>
</dbReference>
<comment type="similarity">
    <text evidence="2">Belongs to the asparagine synthetase family.</text>
</comment>
<dbReference type="Pfam" id="PF13537">
    <property type="entry name" value="GATase_7"/>
    <property type="match status" value="1"/>
</dbReference>
<keyword evidence="8" id="KW-0028">Amino-acid biosynthesis</keyword>
<dbReference type="SUPFAM" id="SSF52402">
    <property type="entry name" value="Adenine nucleotide alpha hydrolases-like"/>
    <property type="match status" value="1"/>
</dbReference>
<keyword evidence="5 9" id="KW-0067">ATP-binding</keyword>
<feature type="domain" description="Glutamine amidotransferase type-2" evidence="11">
    <location>
        <begin position="18"/>
        <end position="229"/>
    </location>
</feature>
<dbReference type="InterPro" id="IPR006426">
    <property type="entry name" value="Asn_synth_AEB"/>
</dbReference>
<feature type="site" description="Important for beta-aspartyl-AMP intermediate formation" evidence="10">
    <location>
        <position position="379"/>
    </location>
</feature>
<dbReference type="GO" id="GO:0006529">
    <property type="term" value="P:asparagine biosynthetic process"/>
    <property type="evidence" value="ECO:0007669"/>
    <property type="project" value="UniProtKB-KW"/>
</dbReference>
<comment type="catalytic activity">
    <reaction evidence="7">
        <text>L-aspartate + L-glutamine + ATP + H2O = L-asparagine + L-glutamate + AMP + diphosphate + H(+)</text>
        <dbReference type="Rhea" id="RHEA:12228"/>
        <dbReference type="ChEBI" id="CHEBI:15377"/>
        <dbReference type="ChEBI" id="CHEBI:15378"/>
        <dbReference type="ChEBI" id="CHEBI:29985"/>
        <dbReference type="ChEBI" id="CHEBI:29991"/>
        <dbReference type="ChEBI" id="CHEBI:30616"/>
        <dbReference type="ChEBI" id="CHEBI:33019"/>
        <dbReference type="ChEBI" id="CHEBI:58048"/>
        <dbReference type="ChEBI" id="CHEBI:58359"/>
        <dbReference type="ChEBI" id="CHEBI:456215"/>
        <dbReference type="EC" id="6.3.5.4"/>
    </reaction>
</comment>
<dbReference type="PANTHER" id="PTHR43284">
    <property type="entry name" value="ASPARAGINE SYNTHETASE (GLUTAMINE-HYDROLYZING)"/>
    <property type="match status" value="1"/>
</dbReference>
<keyword evidence="6 8" id="KW-0315">Glutamine amidotransferase</keyword>
<dbReference type="CDD" id="cd00712">
    <property type="entry name" value="AsnB"/>
    <property type="match status" value="1"/>
</dbReference>
<protein>
    <recommendedName>
        <fullName evidence="3">asparagine synthase (glutamine-hydrolyzing)</fullName>
        <ecNumber evidence="3">6.3.5.4</ecNumber>
    </recommendedName>
</protein>
<dbReference type="EMBL" id="VBOR01000034">
    <property type="protein sequence ID" value="TMQ50457.1"/>
    <property type="molecule type" value="Genomic_DNA"/>
</dbReference>
<evidence type="ECO:0000256" key="6">
    <source>
        <dbReference type="ARBA" id="ARBA00022962"/>
    </source>
</evidence>
<dbReference type="InterPro" id="IPR017932">
    <property type="entry name" value="GATase_2_dom"/>
</dbReference>
<evidence type="ECO:0000313" key="13">
    <source>
        <dbReference type="Proteomes" id="UP000316292"/>
    </source>
</evidence>
<keyword evidence="12" id="KW-0436">Ligase</keyword>
<dbReference type="EC" id="6.3.5.4" evidence="3"/>
<dbReference type="Pfam" id="PF00733">
    <property type="entry name" value="Asn_synthase"/>
    <property type="match status" value="1"/>
</dbReference>
<feature type="binding site" evidence="9">
    <location>
        <position position="305"/>
    </location>
    <ligand>
        <name>ATP</name>
        <dbReference type="ChEBI" id="CHEBI:30616"/>
    </ligand>
</feature>
<organism evidence="12 13">
    <name type="scientific">Eiseniibacteriota bacterium</name>
    <dbReference type="NCBI Taxonomy" id="2212470"/>
    <lineage>
        <taxon>Bacteria</taxon>
        <taxon>Candidatus Eiseniibacteriota</taxon>
    </lineage>
</organism>
<dbReference type="Gene3D" id="3.40.50.620">
    <property type="entry name" value="HUPs"/>
    <property type="match status" value="1"/>
</dbReference>
<evidence type="ECO:0000256" key="10">
    <source>
        <dbReference type="PIRSR" id="PIRSR001589-3"/>
    </source>
</evidence>
<sequence length="643" mass="72427">MDEAKGQGIAASRADVMCGIAGIVDLTQAGPSRSLAATMTGLLSHRGPDDEGVVVLGPAALGHRRLSILDLSSAGHQPMSTEDGRLAIVFNGEIYNYPEVKAELEGLGETFRTRSDTEAILIAYRVWGRDCLRKLNGMFAFALWDAERQALFAARDRLGKKPFFYHHRPGHFAFASEMKALLADPAIMRDVDLAAVDDYLTYSYIPAPRTILRGVLKLLPGHSLWLQKDRRITEPYWELVFGANGGHETEAHALERLEDLFRASVRRRLLSDVPVGAFLSGGLDSGSVVGMMAQLSSEPVRTYTVGFEEEGFSEIEDARVIARHFGTRHHEEIVRADAVSILPDLVWHLDEPFGDSSAVPSYYVARMAAQHVKVVLSGDGGDELFAGYTRYRQAMQPRPWRWIPHGVRRSVLGPVAVSMPIEWPGRNRLYEIANMHRDSTPEGIGIYPYIKERIYSSAMRAELSSATGSGAVALETLPRLRPLDRLSRLQYVDTTRYLPDDILVKVDRTTMAHSLESRAPLLDHTLVSYVATLPSSYKLRGGTSKYLFRQMVAKYLPASTLQKRKQGFGIPREHWFRGDLKQYARERLLEPRSVERGYFDRRVVDRVLAHHLTGRRDYGGWIWCLLMLEEWHRTFLDPGTRRI</sequence>
<dbReference type="GO" id="GO:0005524">
    <property type="term" value="F:ATP binding"/>
    <property type="evidence" value="ECO:0007669"/>
    <property type="project" value="UniProtKB-KW"/>
</dbReference>
<evidence type="ECO:0000256" key="7">
    <source>
        <dbReference type="ARBA" id="ARBA00048741"/>
    </source>
</evidence>
<keyword evidence="8" id="KW-0061">Asparagine biosynthesis</keyword>
<feature type="active site" description="For GATase activity" evidence="8">
    <location>
        <position position="18"/>
    </location>
</feature>
<dbReference type="InterPro" id="IPR033738">
    <property type="entry name" value="AsnB_N"/>
</dbReference>
<evidence type="ECO:0000256" key="1">
    <source>
        <dbReference type="ARBA" id="ARBA00005187"/>
    </source>
</evidence>
<evidence type="ECO:0000256" key="8">
    <source>
        <dbReference type="PIRSR" id="PIRSR001589-1"/>
    </source>
</evidence>
<dbReference type="AlphaFoldDB" id="A0A538SGF7"/>
<dbReference type="PANTHER" id="PTHR43284:SF1">
    <property type="entry name" value="ASPARAGINE SYNTHETASE"/>
    <property type="match status" value="1"/>
</dbReference>
<dbReference type="PROSITE" id="PS51278">
    <property type="entry name" value="GATASE_TYPE_2"/>
    <property type="match status" value="1"/>
</dbReference>
<evidence type="ECO:0000256" key="9">
    <source>
        <dbReference type="PIRSR" id="PIRSR001589-2"/>
    </source>
</evidence>
<gene>
    <name evidence="12" type="primary">asnB</name>
    <name evidence="12" type="ORF">E6K71_02595</name>
</gene>
<evidence type="ECO:0000256" key="2">
    <source>
        <dbReference type="ARBA" id="ARBA00005752"/>
    </source>
</evidence>
<keyword evidence="4 9" id="KW-0547">Nucleotide-binding</keyword>
<feature type="binding site" evidence="9">
    <location>
        <begin position="377"/>
        <end position="378"/>
    </location>
    <ligand>
        <name>ATP</name>
        <dbReference type="ChEBI" id="CHEBI:30616"/>
    </ligand>
</feature>
<evidence type="ECO:0000313" key="12">
    <source>
        <dbReference type="EMBL" id="TMQ50457.1"/>
    </source>
</evidence>
<evidence type="ECO:0000256" key="4">
    <source>
        <dbReference type="ARBA" id="ARBA00022741"/>
    </source>
</evidence>
<dbReference type="Proteomes" id="UP000316292">
    <property type="component" value="Unassembled WGS sequence"/>
</dbReference>
<comment type="pathway">
    <text evidence="1">Amino-acid biosynthesis; L-asparagine biosynthesis; L-asparagine from L-aspartate (L-Gln route): step 1/1.</text>
</comment>
<comment type="caution">
    <text evidence="12">The sequence shown here is derived from an EMBL/GenBank/DDBJ whole genome shotgun (WGS) entry which is preliminary data.</text>
</comment>
<feature type="binding site" evidence="9">
    <location>
        <position position="116"/>
    </location>
    <ligand>
        <name>L-glutamine</name>
        <dbReference type="ChEBI" id="CHEBI:58359"/>
    </ligand>
</feature>
<proteinExistence type="inferred from homology"/>
<dbReference type="Gene3D" id="3.60.20.10">
    <property type="entry name" value="Glutamine Phosphoribosylpyrophosphate, subunit 1, domain 1"/>
    <property type="match status" value="1"/>
</dbReference>
<reference evidence="12 13" key="1">
    <citation type="journal article" date="2019" name="Nat. Microbiol.">
        <title>Mediterranean grassland soil C-N compound turnover is dependent on rainfall and depth, and is mediated by genomically divergent microorganisms.</title>
        <authorList>
            <person name="Diamond S."/>
            <person name="Andeer P.F."/>
            <person name="Li Z."/>
            <person name="Crits-Christoph A."/>
            <person name="Burstein D."/>
            <person name="Anantharaman K."/>
            <person name="Lane K.R."/>
            <person name="Thomas B.C."/>
            <person name="Pan C."/>
            <person name="Northen T.R."/>
            <person name="Banfield J.F."/>
        </authorList>
    </citation>
    <scope>NUCLEOTIDE SEQUENCE [LARGE SCALE GENOMIC DNA]</scope>
    <source>
        <strain evidence="12">WS_1</strain>
    </source>
</reference>
<evidence type="ECO:0000256" key="5">
    <source>
        <dbReference type="ARBA" id="ARBA00022840"/>
    </source>
</evidence>
<dbReference type="GO" id="GO:0004066">
    <property type="term" value="F:asparagine synthase (glutamine-hydrolyzing) activity"/>
    <property type="evidence" value="ECO:0007669"/>
    <property type="project" value="UniProtKB-EC"/>
</dbReference>
<accession>A0A538SGF7</accession>
<dbReference type="InterPro" id="IPR051786">
    <property type="entry name" value="ASN_synthetase/amidase"/>
</dbReference>
<dbReference type="GO" id="GO:0005829">
    <property type="term" value="C:cytosol"/>
    <property type="evidence" value="ECO:0007669"/>
    <property type="project" value="TreeGrafter"/>
</dbReference>